<dbReference type="AlphaFoldDB" id="J0XUW7"/>
<proteinExistence type="inferred from homology"/>
<name>J0XUW7_9BACT</name>
<dbReference type="GO" id="GO:0010181">
    <property type="term" value="F:FMN binding"/>
    <property type="evidence" value="ECO:0007669"/>
    <property type="project" value="InterPro"/>
</dbReference>
<comment type="cofactor">
    <cofactor evidence="1">
        <name>FMN</name>
        <dbReference type="ChEBI" id="CHEBI:58210"/>
    </cofactor>
</comment>
<evidence type="ECO:0000259" key="4">
    <source>
        <dbReference type="Pfam" id="PF00724"/>
    </source>
</evidence>
<gene>
    <name evidence="5" type="ORF">SapgrDRAFT_1026</name>
</gene>
<dbReference type="PANTHER" id="PTHR22893">
    <property type="entry name" value="NADH OXIDOREDUCTASE-RELATED"/>
    <property type="match status" value="1"/>
</dbReference>
<dbReference type="InterPro" id="IPR013785">
    <property type="entry name" value="Aldolase_TIM"/>
</dbReference>
<organism evidence="5 6">
    <name type="scientific">Saprospira grandis DSM 2844</name>
    <dbReference type="NCBI Taxonomy" id="694433"/>
    <lineage>
        <taxon>Bacteria</taxon>
        <taxon>Pseudomonadati</taxon>
        <taxon>Bacteroidota</taxon>
        <taxon>Saprospiria</taxon>
        <taxon>Saprospirales</taxon>
        <taxon>Saprospiraceae</taxon>
        <taxon>Saprospira</taxon>
    </lineage>
</organism>
<dbReference type="Gene3D" id="3.20.20.70">
    <property type="entry name" value="Aldolase class I"/>
    <property type="match status" value="1"/>
</dbReference>
<evidence type="ECO:0000256" key="3">
    <source>
        <dbReference type="ARBA" id="ARBA00023002"/>
    </source>
</evidence>
<protein>
    <submittedName>
        <fullName evidence="5">NADH:flavin oxidoreductase</fullName>
    </submittedName>
</protein>
<dbReference type="InterPro" id="IPR001155">
    <property type="entry name" value="OxRdtase_FMN_N"/>
</dbReference>
<sequence length="373" mass="41323">MIMSLLHPLQLGPLKLKNAVFMAPLTRCRADNPERLPTALHQEYYAQRATAGLLISEGLPISDRAGGYLFVPGIYTPAQVEAWKAVTTAVKAKGGHFFAQIWHVGRVSHPDLMNGQALLAPSAIATGSKSRTYEGLKLSPVPKAMDQEDIQTVIAQFKQAAANALAAGFDGVELHTSNGYLFHQFFANSANQRQDEYGGSIPNRARFLFEVLEAVQEVCPLERVGLRFNPMLDGHIGIEVDEETIPFFDYLLDKLNDYPLAYVHLTRPGQAFAHRQLAQKEKDPNLFIQDVIGHYRQIYKGVLVANGGYTAQTAQEELAQNRADAIAFGKAFIANPDLVQRMEQNAAWAPWNPNTFYTQGPEGYTDYPFLSEG</sequence>
<dbReference type="InterPro" id="IPR045247">
    <property type="entry name" value="Oye-like"/>
</dbReference>
<dbReference type="PANTHER" id="PTHR22893:SF91">
    <property type="entry name" value="NADPH DEHYDROGENASE 2-RELATED"/>
    <property type="match status" value="1"/>
</dbReference>
<evidence type="ECO:0000313" key="6">
    <source>
        <dbReference type="Proteomes" id="UP000005113"/>
    </source>
</evidence>
<dbReference type="Pfam" id="PF00724">
    <property type="entry name" value="Oxidored_FMN"/>
    <property type="match status" value="1"/>
</dbReference>
<dbReference type="CDD" id="cd02933">
    <property type="entry name" value="OYE_like_FMN"/>
    <property type="match status" value="1"/>
</dbReference>
<dbReference type="FunFam" id="3.20.20.70:FF:000059">
    <property type="entry name" value="N-ethylmaleimide reductase, FMN-linked"/>
    <property type="match status" value="1"/>
</dbReference>
<dbReference type="SUPFAM" id="SSF51395">
    <property type="entry name" value="FMN-linked oxidoreductases"/>
    <property type="match status" value="1"/>
</dbReference>
<dbReference type="HOGENOM" id="CLU_012153_0_0_10"/>
<comment type="similarity">
    <text evidence="2">Belongs to the NADH:flavin oxidoreductase/NADH oxidase family.</text>
</comment>
<evidence type="ECO:0000256" key="1">
    <source>
        <dbReference type="ARBA" id="ARBA00001917"/>
    </source>
</evidence>
<dbReference type="EMBL" id="JH719942">
    <property type="protein sequence ID" value="EJF52751.1"/>
    <property type="molecule type" value="Genomic_DNA"/>
</dbReference>
<evidence type="ECO:0000313" key="5">
    <source>
        <dbReference type="EMBL" id="EJF52751.1"/>
    </source>
</evidence>
<dbReference type="GO" id="GO:0016628">
    <property type="term" value="F:oxidoreductase activity, acting on the CH-CH group of donors, NAD or NADP as acceptor"/>
    <property type="evidence" value="ECO:0007669"/>
    <property type="project" value="UniProtKB-ARBA"/>
</dbReference>
<feature type="domain" description="NADH:flavin oxidoreductase/NADH oxidase N-terminal" evidence="4">
    <location>
        <begin position="5"/>
        <end position="345"/>
    </location>
</feature>
<keyword evidence="3" id="KW-0560">Oxidoreductase</keyword>
<accession>J0XUW7</accession>
<dbReference type="Proteomes" id="UP000005113">
    <property type="component" value="Unassembled WGS sequence"/>
</dbReference>
<reference evidence="6" key="1">
    <citation type="journal article" date="2012" name="Stand. Genomic Sci.">
        <title>Permanent draft genome sequence of the gliding predator Saprospira grandis strain Sa g1 (= HR1).</title>
        <authorList>
            <person name="Mavromatis K."/>
            <person name="Chertkov O."/>
            <person name="Lapidus A."/>
            <person name="Nolan M."/>
            <person name="Lucas S."/>
            <person name="Tice H."/>
            <person name="Del Rio T.G."/>
            <person name="Cheng J.F."/>
            <person name="Han C."/>
            <person name="Tapia R."/>
            <person name="Bruce D."/>
            <person name="Goodwin L.A."/>
            <person name="Pitluck S."/>
            <person name="Huntemann M."/>
            <person name="Liolios K."/>
            <person name="Pagani I."/>
            <person name="Ivanova N."/>
            <person name="Mikhailova N."/>
            <person name="Pati A."/>
            <person name="Chen A."/>
            <person name="Palaniappan K."/>
            <person name="Land M."/>
            <person name="Brambilla E.M."/>
            <person name="Rohde M."/>
            <person name="Spring S."/>
            <person name="Goker M."/>
            <person name="Detter J.C."/>
            <person name="Bristow J."/>
            <person name="Eisen J.A."/>
            <person name="Markowitz V."/>
            <person name="Hugenholtz P."/>
            <person name="Kyrpides N.C."/>
            <person name="Klenk H.P."/>
            <person name="Woyke T."/>
        </authorList>
    </citation>
    <scope>NUCLEOTIDE SEQUENCE [LARGE SCALE GENOMIC DNA]</scope>
    <source>
        <strain evidence="6">DSM 2844</strain>
    </source>
</reference>
<evidence type="ECO:0000256" key="2">
    <source>
        <dbReference type="ARBA" id="ARBA00005979"/>
    </source>
</evidence>
<dbReference type="GO" id="GO:0005829">
    <property type="term" value="C:cytosol"/>
    <property type="evidence" value="ECO:0007669"/>
    <property type="project" value="UniProtKB-ARBA"/>
</dbReference>